<proteinExistence type="predicted"/>
<evidence type="ECO:0000313" key="2">
    <source>
        <dbReference type="Proteomes" id="UP000830768"/>
    </source>
</evidence>
<keyword evidence="2" id="KW-1185">Reference proteome</keyword>
<name>A0ACD3ZG92_FUSSC</name>
<evidence type="ECO:0000313" key="1">
    <source>
        <dbReference type="EMBL" id="UPL00310.1"/>
    </source>
</evidence>
<dbReference type="Proteomes" id="UP000830768">
    <property type="component" value="Chromosome 9"/>
</dbReference>
<accession>A0ACD3ZG92</accession>
<organism evidence="1 2">
    <name type="scientific">Fusarium solani subsp. cucurbitae</name>
    <name type="common">Neocosmosporum cucurbitae</name>
    <dbReference type="NCBI Taxonomy" id="2747967"/>
    <lineage>
        <taxon>Eukaryota</taxon>
        <taxon>Fungi</taxon>
        <taxon>Dikarya</taxon>
        <taxon>Ascomycota</taxon>
        <taxon>Pezizomycotina</taxon>
        <taxon>Sordariomycetes</taxon>
        <taxon>Hypocreomycetidae</taxon>
        <taxon>Hypocreales</taxon>
        <taxon>Nectriaceae</taxon>
        <taxon>Fusarium</taxon>
        <taxon>Fusarium solani species complex</taxon>
    </lineage>
</organism>
<protein>
    <submittedName>
        <fullName evidence="1">Uncharacterized protein</fullName>
    </submittedName>
</protein>
<reference evidence="1" key="1">
    <citation type="submission" date="2021-11" db="EMBL/GenBank/DDBJ databases">
        <title>Fusarium solani-melongenae Genome sequencing and assembly.</title>
        <authorList>
            <person name="Xie S."/>
            <person name="Huang L."/>
            <person name="Zhang X."/>
        </authorList>
    </citation>
    <scope>NUCLEOTIDE SEQUENCE</scope>
    <source>
        <strain evidence="1">CRI 24-3</strain>
    </source>
</reference>
<sequence>MASAFDINNLFNVNGLIAVVTGGGSGIGLMISQALEANGAIVYIIGRRKDVLRSASSTAATDPEQKHGNIHPIQGDITNKKDLERAVSKIESSHGYVNVVIANADIGGPSLTKLPDTFTINTVGVLNTVFAFLELLDAGNKKGNLKQRSQVIATSSIGGFNRSPALGYAYGGSKAAVTHIFKQLSTSLGQFNIRANVIAPGFYPSEMTTEAIEYRKTAGWPKSVVPEERPGDEEDVAGAVLFLVSRAGAYINGNVLVTDGGRLGVVPASY</sequence>
<gene>
    <name evidence="1" type="ORF">LCI18_011244</name>
</gene>
<dbReference type="EMBL" id="CP090037">
    <property type="protein sequence ID" value="UPL00310.1"/>
    <property type="molecule type" value="Genomic_DNA"/>
</dbReference>